<dbReference type="InterPro" id="IPR023209">
    <property type="entry name" value="DAO"/>
</dbReference>
<gene>
    <name evidence="10" type="ORF">I0C86_22155</name>
</gene>
<dbReference type="PANTHER" id="PTHR11530:SF11">
    <property type="entry name" value="D-ASPARTATE OXIDASE"/>
    <property type="match status" value="1"/>
</dbReference>
<dbReference type="Pfam" id="PF01266">
    <property type="entry name" value="DAO"/>
    <property type="match status" value="1"/>
</dbReference>
<dbReference type="PIRSF" id="PIRSF000189">
    <property type="entry name" value="D-aa_oxidase"/>
    <property type="match status" value="1"/>
</dbReference>
<evidence type="ECO:0000256" key="6">
    <source>
        <dbReference type="ARBA" id="ARBA00039101"/>
    </source>
</evidence>
<evidence type="ECO:0000256" key="2">
    <source>
        <dbReference type="ARBA" id="ARBA00006730"/>
    </source>
</evidence>
<evidence type="ECO:0000313" key="11">
    <source>
        <dbReference type="Proteomes" id="UP000638560"/>
    </source>
</evidence>
<name>A0ABS0H0B6_9ACTN</name>
<dbReference type="Proteomes" id="UP000638560">
    <property type="component" value="Unassembled WGS sequence"/>
</dbReference>
<comment type="similarity">
    <text evidence="2">Belongs to the DAMOX/DASOX family.</text>
</comment>
<dbReference type="EMBL" id="JADPUN010000203">
    <property type="protein sequence ID" value="MBF9131648.1"/>
    <property type="molecule type" value="Genomic_DNA"/>
</dbReference>
<evidence type="ECO:0000256" key="5">
    <source>
        <dbReference type="ARBA" id="ARBA00023002"/>
    </source>
</evidence>
<evidence type="ECO:0000256" key="8">
    <source>
        <dbReference type="ARBA" id="ARBA00049547"/>
    </source>
</evidence>
<dbReference type="EC" id="1.4.3.3" evidence="6"/>
<evidence type="ECO:0000256" key="4">
    <source>
        <dbReference type="ARBA" id="ARBA00022827"/>
    </source>
</evidence>
<dbReference type="PROSITE" id="PS00677">
    <property type="entry name" value="DAO"/>
    <property type="match status" value="1"/>
</dbReference>
<sequence>MADVVVVGAGVVGLSSAVRLAEAGARVVVLTADEPARTVSRVAAAVWYPTRTSPDPRVLDWARRTFDELAAQAGGGVPGVVMRPTRMLLRAPVDGDPWWSAAVPDFRTAEPPSGYAAQWRFTVPTVEMGPYLDWLVARLDELGVEVRRHRVETLDEAAGVAPVVVNATGLAAGTLADDPAVHPVRGRIVLVANPGLVTSWRDEGNPAGITYVHPRGRDVVLGGTFEPGETDTGPDEAVGAAILARCLALVPELAGAPVLGQLAGLRPARHGGARLAVDRSGADGGVRLVHNYGHGGAGVTLAWGCADEVVTLAGSARPFRRA</sequence>
<keyword evidence="5" id="KW-0560">Oxidoreductase</keyword>
<keyword evidence="3" id="KW-0285">Flavoprotein</keyword>
<protein>
    <recommendedName>
        <fullName evidence="7">D-amino-acid oxidase</fullName>
        <ecNumber evidence="6">1.4.3.3</ecNumber>
    </recommendedName>
</protein>
<comment type="cofactor">
    <cofactor evidence="1">
        <name>FAD</name>
        <dbReference type="ChEBI" id="CHEBI:57692"/>
    </cofactor>
</comment>
<keyword evidence="11" id="KW-1185">Reference proteome</keyword>
<keyword evidence="4" id="KW-0274">FAD</keyword>
<comment type="catalytic activity">
    <reaction evidence="8">
        <text>a D-alpha-amino acid + O2 + H2O = a 2-oxocarboxylate + H2O2 + NH4(+)</text>
        <dbReference type="Rhea" id="RHEA:21816"/>
        <dbReference type="ChEBI" id="CHEBI:15377"/>
        <dbReference type="ChEBI" id="CHEBI:15379"/>
        <dbReference type="ChEBI" id="CHEBI:16240"/>
        <dbReference type="ChEBI" id="CHEBI:28938"/>
        <dbReference type="ChEBI" id="CHEBI:35179"/>
        <dbReference type="ChEBI" id="CHEBI:59871"/>
        <dbReference type="EC" id="1.4.3.3"/>
    </reaction>
    <physiologicalReaction direction="left-to-right" evidence="8">
        <dbReference type="Rhea" id="RHEA:21817"/>
    </physiologicalReaction>
</comment>
<dbReference type="Gene3D" id="3.40.50.720">
    <property type="entry name" value="NAD(P)-binding Rossmann-like Domain"/>
    <property type="match status" value="1"/>
</dbReference>
<feature type="domain" description="FAD dependent oxidoreductase" evidence="9">
    <location>
        <begin position="3"/>
        <end position="310"/>
    </location>
</feature>
<evidence type="ECO:0000256" key="1">
    <source>
        <dbReference type="ARBA" id="ARBA00001974"/>
    </source>
</evidence>
<evidence type="ECO:0000313" key="10">
    <source>
        <dbReference type="EMBL" id="MBF9131648.1"/>
    </source>
</evidence>
<dbReference type="InterPro" id="IPR006181">
    <property type="entry name" value="D-amino_acid_oxidase_CS"/>
</dbReference>
<dbReference type="Gene3D" id="3.30.9.10">
    <property type="entry name" value="D-Amino Acid Oxidase, subunit A, domain 2"/>
    <property type="match status" value="1"/>
</dbReference>
<dbReference type="InterPro" id="IPR006076">
    <property type="entry name" value="FAD-dep_OxRdtase"/>
</dbReference>
<proteinExistence type="inferred from homology"/>
<evidence type="ECO:0000256" key="7">
    <source>
        <dbReference type="ARBA" id="ARBA00039751"/>
    </source>
</evidence>
<dbReference type="RefSeq" id="WP_196203181.1">
    <property type="nucleotide sequence ID" value="NZ_JADPUN010000203.1"/>
</dbReference>
<dbReference type="SUPFAM" id="SSF54373">
    <property type="entry name" value="FAD-linked reductases, C-terminal domain"/>
    <property type="match status" value="1"/>
</dbReference>
<comment type="caution">
    <text evidence="10">The sequence shown here is derived from an EMBL/GenBank/DDBJ whole genome shotgun (WGS) entry which is preliminary data.</text>
</comment>
<organism evidence="10 11">
    <name type="scientific">Plantactinospora alkalitolerans</name>
    <dbReference type="NCBI Taxonomy" id="2789879"/>
    <lineage>
        <taxon>Bacteria</taxon>
        <taxon>Bacillati</taxon>
        <taxon>Actinomycetota</taxon>
        <taxon>Actinomycetes</taxon>
        <taxon>Micromonosporales</taxon>
        <taxon>Micromonosporaceae</taxon>
        <taxon>Plantactinospora</taxon>
    </lineage>
</organism>
<evidence type="ECO:0000259" key="9">
    <source>
        <dbReference type="Pfam" id="PF01266"/>
    </source>
</evidence>
<reference evidence="10 11" key="1">
    <citation type="submission" date="2020-11" db="EMBL/GenBank/DDBJ databases">
        <title>A novel isolate from a Black sea contaminated sediment with potential to produce alkanes: Plantactinospora alkalitolerans sp. nov.</title>
        <authorList>
            <person name="Carro L."/>
            <person name="Veyisoglu A."/>
            <person name="Guven K."/>
            <person name="Schumann P."/>
            <person name="Klenk H.-P."/>
            <person name="Sahin N."/>
        </authorList>
    </citation>
    <scope>NUCLEOTIDE SEQUENCE [LARGE SCALE GENOMIC DNA]</scope>
    <source>
        <strain evidence="10 11">S1510</strain>
    </source>
</reference>
<accession>A0ABS0H0B6</accession>
<dbReference type="PANTHER" id="PTHR11530">
    <property type="entry name" value="D-AMINO ACID OXIDASE"/>
    <property type="match status" value="1"/>
</dbReference>
<evidence type="ECO:0000256" key="3">
    <source>
        <dbReference type="ARBA" id="ARBA00022630"/>
    </source>
</evidence>
<dbReference type="SUPFAM" id="SSF51971">
    <property type="entry name" value="Nucleotide-binding domain"/>
    <property type="match status" value="1"/>
</dbReference>